<gene>
    <name evidence="3" type="ORF">P280DRAFT_478719</name>
</gene>
<evidence type="ECO:0000259" key="2">
    <source>
        <dbReference type="Pfam" id="PF22942"/>
    </source>
</evidence>
<dbReference type="InterPro" id="IPR054289">
    <property type="entry name" value="DUF7025"/>
</dbReference>
<dbReference type="Proteomes" id="UP000799753">
    <property type="component" value="Unassembled WGS sequence"/>
</dbReference>
<evidence type="ECO:0000256" key="1">
    <source>
        <dbReference type="SAM" id="MobiDB-lite"/>
    </source>
</evidence>
<protein>
    <recommendedName>
        <fullName evidence="2">DUF7025 domain-containing protein</fullName>
    </recommendedName>
</protein>
<dbReference type="Pfam" id="PF22942">
    <property type="entry name" value="DUF7025"/>
    <property type="match status" value="1"/>
</dbReference>
<keyword evidence="4" id="KW-1185">Reference proteome</keyword>
<organism evidence="3 4">
    <name type="scientific">Massarina eburnea CBS 473.64</name>
    <dbReference type="NCBI Taxonomy" id="1395130"/>
    <lineage>
        <taxon>Eukaryota</taxon>
        <taxon>Fungi</taxon>
        <taxon>Dikarya</taxon>
        <taxon>Ascomycota</taxon>
        <taxon>Pezizomycotina</taxon>
        <taxon>Dothideomycetes</taxon>
        <taxon>Pleosporomycetidae</taxon>
        <taxon>Pleosporales</taxon>
        <taxon>Massarineae</taxon>
        <taxon>Massarinaceae</taxon>
        <taxon>Massarina</taxon>
    </lineage>
</organism>
<dbReference type="PANTHER" id="PTHR46411">
    <property type="entry name" value="FAMILY ATPASE, PUTATIVE-RELATED"/>
    <property type="match status" value="1"/>
</dbReference>
<evidence type="ECO:0000313" key="4">
    <source>
        <dbReference type="Proteomes" id="UP000799753"/>
    </source>
</evidence>
<dbReference type="PANTHER" id="PTHR46411:SF2">
    <property type="entry name" value="AAA+ ATPASE DOMAIN-CONTAINING PROTEIN"/>
    <property type="match status" value="1"/>
</dbReference>
<reference evidence="3" key="1">
    <citation type="journal article" date="2020" name="Stud. Mycol.">
        <title>101 Dothideomycetes genomes: a test case for predicting lifestyles and emergence of pathogens.</title>
        <authorList>
            <person name="Haridas S."/>
            <person name="Albert R."/>
            <person name="Binder M."/>
            <person name="Bloem J."/>
            <person name="Labutti K."/>
            <person name="Salamov A."/>
            <person name="Andreopoulos B."/>
            <person name="Baker S."/>
            <person name="Barry K."/>
            <person name="Bills G."/>
            <person name="Bluhm B."/>
            <person name="Cannon C."/>
            <person name="Castanera R."/>
            <person name="Culley D."/>
            <person name="Daum C."/>
            <person name="Ezra D."/>
            <person name="Gonzalez J."/>
            <person name="Henrissat B."/>
            <person name="Kuo A."/>
            <person name="Liang C."/>
            <person name="Lipzen A."/>
            <person name="Lutzoni F."/>
            <person name="Magnuson J."/>
            <person name="Mondo S."/>
            <person name="Nolan M."/>
            <person name="Ohm R."/>
            <person name="Pangilinan J."/>
            <person name="Park H.-J."/>
            <person name="Ramirez L."/>
            <person name="Alfaro M."/>
            <person name="Sun H."/>
            <person name="Tritt A."/>
            <person name="Yoshinaga Y."/>
            <person name="Zwiers L.-H."/>
            <person name="Turgeon B."/>
            <person name="Goodwin S."/>
            <person name="Spatafora J."/>
            <person name="Crous P."/>
            <person name="Grigoriev I."/>
        </authorList>
    </citation>
    <scope>NUCLEOTIDE SEQUENCE</scope>
    <source>
        <strain evidence="3">CBS 473.64</strain>
    </source>
</reference>
<feature type="compositionally biased region" description="Acidic residues" evidence="1">
    <location>
        <begin position="69"/>
        <end position="80"/>
    </location>
</feature>
<name>A0A6A6S7B4_9PLEO</name>
<accession>A0A6A6S7B4</accession>
<dbReference type="AlphaFoldDB" id="A0A6A6S7B4"/>
<feature type="region of interest" description="Disordered" evidence="1">
    <location>
        <begin position="1"/>
        <end position="93"/>
    </location>
</feature>
<dbReference type="InterPro" id="IPR027417">
    <property type="entry name" value="P-loop_NTPase"/>
</dbReference>
<dbReference type="EMBL" id="MU006781">
    <property type="protein sequence ID" value="KAF2642633.1"/>
    <property type="molecule type" value="Genomic_DNA"/>
</dbReference>
<feature type="compositionally biased region" description="Basic and acidic residues" evidence="1">
    <location>
        <begin position="37"/>
        <end position="63"/>
    </location>
</feature>
<sequence>MEGHDDGHSLEQPDIASDSNHLPKPYSVSGDDAEDLSPERLKDVGCHTSDDESPDHGIDKQEQDGSYVEGEDEQEQEYTENFDRDGVDPETNNMWQANEEQGCSSNGGSVNGQNPDLAFWRWCPYNDNQARNHRIAKRSRQHLQYNRIMEHRVESHEQRLSQTEWTVYNRGPPAPPAPQPVAPKRRLKIAFSPETWESFEWSRQCEAEFFIAVLVNGPRYTDESQQKVRKRLALPTLFDSDTEGNPQLRTTQDESTKAQIMFEKLRGHHLPNRILINSDAFMVIFRRAVWGTEDNNEIIRPFKPLLYYESKTRNLVSNLEKTFEGRGMSSSLGKDEARGVLAPSQNGLSTPETITLDYHAWESILDKLDISYSGRDVKALVDEWPSNVEFIQTFKCLFELRQGDIRLMRVLRTNGGRRPMQEGEALIPFNSNPLPPMEERLQPVNGTNPFVIYAWFMDFDGSGLTPVREKITISPYTGEHSILDLEVYPSRFLVNSYNVRKSVIARGAKFVKFATSHVASYCDCIGFDLRTKEEINDKVIVDMREYSSVGKLPRFIRPDGMDLSETHNCAGIDDCDGIQCVNKLSESLMHDQAIDQTAMEEYMESVTIFQGLIGESTHKNSELHLTEDDYAICTYRLFAYRFRSRDWVEVHVDSLHDVKVDDNEKGFERLVLPHSHKRIIKSQVNQHFRKKIMDTSTHEDLDLVRGKGQGLIILLHGIFFTLTEDLERNSIVSVFLRILEYYKGLLFLTTNRIGTFDEAFKSRIHISLFYPDFNLKTTLKFWKTVICQTAESIDKRDLKNFEINEAEILRFAKDHYRNNQFTT</sequence>
<proteinExistence type="predicted"/>
<evidence type="ECO:0000313" key="3">
    <source>
        <dbReference type="EMBL" id="KAF2642633.1"/>
    </source>
</evidence>
<dbReference type="SUPFAM" id="SSF52540">
    <property type="entry name" value="P-loop containing nucleoside triphosphate hydrolases"/>
    <property type="match status" value="1"/>
</dbReference>
<feature type="compositionally biased region" description="Basic and acidic residues" evidence="1">
    <location>
        <begin position="1"/>
        <end position="11"/>
    </location>
</feature>
<dbReference type="OrthoDB" id="10042665at2759"/>
<feature type="domain" description="DUF7025" evidence="2">
    <location>
        <begin position="408"/>
        <end position="493"/>
    </location>
</feature>